<dbReference type="Proteomes" id="UP000001747">
    <property type="component" value="Chromosome"/>
</dbReference>
<protein>
    <submittedName>
        <fullName evidence="2">Glycosyl transferase group 1</fullName>
    </submittedName>
</protein>
<organism evidence="2 3">
    <name type="scientific">Saccharolobus islandicus (strain L.S.2.15 / Lassen #1)</name>
    <name type="common">Sulfolobus islandicus</name>
    <dbReference type="NCBI Taxonomy" id="429572"/>
    <lineage>
        <taxon>Archaea</taxon>
        <taxon>Thermoproteota</taxon>
        <taxon>Thermoprotei</taxon>
        <taxon>Sulfolobales</taxon>
        <taxon>Sulfolobaceae</taxon>
        <taxon>Saccharolobus</taxon>
    </lineage>
</organism>
<dbReference type="PANTHER" id="PTHR12526">
    <property type="entry name" value="GLYCOSYLTRANSFERASE"/>
    <property type="match status" value="1"/>
</dbReference>
<dbReference type="InterPro" id="IPR001296">
    <property type="entry name" value="Glyco_trans_1"/>
</dbReference>
<proteinExistence type="predicted"/>
<evidence type="ECO:0000313" key="2">
    <source>
        <dbReference type="EMBL" id="ACP36664.1"/>
    </source>
</evidence>
<dbReference type="HOGENOM" id="CLU_616268_0_0_2"/>
<dbReference type="RefSeq" id="WP_012714531.1">
    <property type="nucleotide sequence ID" value="NC_012589.1"/>
</dbReference>
<keyword evidence="2" id="KW-0808">Transferase</keyword>
<reference evidence="2 3" key="1">
    <citation type="journal article" date="2009" name="Proc. Natl. Acad. Sci. U.S.A.">
        <title>Biogeography of the Sulfolobus islandicus pan-genome.</title>
        <authorList>
            <person name="Reno M.L."/>
            <person name="Held N.L."/>
            <person name="Fields C.J."/>
            <person name="Burke P.V."/>
            <person name="Whitaker R.J."/>
        </authorList>
    </citation>
    <scope>NUCLEOTIDE SEQUENCE [LARGE SCALE GENOMIC DNA]</scope>
    <source>
        <strain evidence="3">L.S.2.15 / Lassen #1</strain>
    </source>
</reference>
<dbReference type="CDD" id="cd03801">
    <property type="entry name" value="GT4_PimA-like"/>
    <property type="match status" value="1"/>
</dbReference>
<feature type="domain" description="Glycosyl transferase family 1" evidence="1">
    <location>
        <begin position="271"/>
        <end position="431"/>
    </location>
</feature>
<dbReference type="GeneID" id="7796824"/>
<dbReference type="OrthoDB" id="132546at2157"/>
<gene>
    <name evidence="2" type="ordered locus">LS215_2729</name>
</gene>
<sequence length="465" mass="52131">MNTMDINLYIDLPLFQDKHKWINMEKNSMFSVAINTQTPPIRFTLTYRDLLEKYGYLEPPIDLGLLSNEDYHTSVGGVAKMMLSLINANAFSKSRWVSLGPGYPPSVKMTSTEVHFVDLEAKSLANYTRFKEGLYNEAHGLGKYELVGEEYIAYANYNWLSAQKLLEFYKDTDIYFINDFQQLLVGGIIGPSAPAVLWYHIPFVPENLSKKLREFLIKAFESFDLVILSTKRDLEGLVRTGAKVKVKQIYPFIDPSDYKTVGKKEIQYVEDKYGFKGDDKVVLVVARMDPMKSQDLAISAIKNVDAKLVLAGDGSFTSRTLGHDKGSMWVSRLKELARSLGVQNKVVFTGYVPDDELFALYQRANVVLLPSRIEGFGLAVCEGWVYGKPAVVSSGTGVSELIIEGGNGFVFKSGNVEELAEKLKLALKDEKVGSLGRETVKKCSVNNAVNELREAFDLASEEYKK</sequence>
<dbReference type="GO" id="GO:0016757">
    <property type="term" value="F:glycosyltransferase activity"/>
    <property type="evidence" value="ECO:0007669"/>
    <property type="project" value="InterPro"/>
</dbReference>
<dbReference type="CAZy" id="GT4">
    <property type="family name" value="Glycosyltransferase Family 4"/>
</dbReference>
<name>C3MM30_SACI2</name>
<dbReference type="PANTHER" id="PTHR12526:SF630">
    <property type="entry name" value="GLYCOSYLTRANSFERASE"/>
    <property type="match status" value="1"/>
</dbReference>
<dbReference type="SUPFAM" id="SSF53756">
    <property type="entry name" value="UDP-Glycosyltransferase/glycogen phosphorylase"/>
    <property type="match status" value="1"/>
</dbReference>
<evidence type="ECO:0000259" key="1">
    <source>
        <dbReference type="Pfam" id="PF00534"/>
    </source>
</evidence>
<dbReference type="AlphaFoldDB" id="C3MM30"/>
<dbReference type="Pfam" id="PF00534">
    <property type="entry name" value="Glycos_transf_1"/>
    <property type="match status" value="1"/>
</dbReference>
<dbReference type="Gene3D" id="3.40.50.2000">
    <property type="entry name" value="Glycogen Phosphorylase B"/>
    <property type="match status" value="2"/>
</dbReference>
<accession>C3MM30</accession>
<dbReference type="EMBL" id="CP001399">
    <property type="protein sequence ID" value="ACP36664.1"/>
    <property type="molecule type" value="Genomic_DNA"/>
</dbReference>
<evidence type="ECO:0000313" key="3">
    <source>
        <dbReference type="Proteomes" id="UP000001747"/>
    </source>
</evidence>
<dbReference type="KEGG" id="sis:LS215_2729"/>